<dbReference type="Pfam" id="PF07179">
    <property type="entry name" value="SseB"/>
    <property type="match status" value="1"/>
</dbReference>
<reference evidence="3 4" key="1">
    <citation type="submission" date="2023-10" db="EMBL/GenBank/DDBJ databases">
        <title>Y20.</title>
        <authorList>
            <person name="Zhang G."/>
            <person name="Ding Y."/>
        </authorList>
    </citation>
    <scope>NUCLEOTIDE SEQUENCE [LARGE SCALE GENOMIC DNA]</scope>
    <source>
        <strain evidence="3 4">Y20</strain>
    </source>
</reference>
<protein>
    <submittedName>
        <fullName evidence="3">SseB family protein</fullName>
    </submittedName>
</protein>
<name>A0AAU0MG56_9MICO</name>
<feature type="region of interest" description="Disordered" evidence="1">
    <location>
        <begin position="371"/>
        <end position="393"/>
    </location>
</feature>
<dbReference type="EMBL" id="CP137080">
    <property type="protein sequence ID" value="WOQ69161.1"/>
    <property type="molecule type" value="Genomic_DNA"/>
</dbReference>
<evidence type="ECO:0000313" key="3">
    <source>
        <dbReference type="EMBL" id="WOQ69161.1"/>
    </source>
</evidence>
<dbReference type="KEGG" id="mliy:RYJ27_10705"/>
<feature type="compositionally biased region" description="Low complexity" evidence="1">
    <location>
        <begin position="94"/>
        <end position="108"/>
    </location>
</feature>
<dbReference type="InterPro" id="IPR009839">
    <property type="entry name" value="SseB_N"/>
</dbReference>
<feature type="domain" description="SseB protein N-terminal" evidence="2">
    <location>
        <begin position="256"/>
        <end position="361"/>
    </location>
</feature>
<accession>A0AAU0MG56</accession>
<evidence type="ECO:0000256" key="1">
    <source>
        <dbReference type="SAM" id="MobiDB-lite"/>
    </source>
</evidence>
<dbReference type="RefSeq" id="WP_330170292.1">
    <property type="nucleotide sequence ID" value="NZ_CP137080.1"/>
</dbReference>
<proteinExistence type="predicted"/>
<gene>
    <name evidence="3" type="ORF">RYJ27_10705</name>
</gene>
<feature type="region of interest" description="Disordered" evidence="1">
    <location>
        <begin position="1"/>
        <end position="109"/>
    </location>
</feature>
<sequence>MALFSRRPKATDAAASADGANPAQPDESPAPGGSAVEGGPQGGAQDTAAEPAPQVNISVSTFRGVGAVRPPEASEARPTQQASGTDPIAPAAPPRRSAPAEAPPARESVPGMKDNVLLVQALSELDEPATAPQLLEVARQLLQGHVFLRIRGDARALLAEGKELPLAVAKRGDDQFVLAYSSGSALQDAVRADGQTDTSAVPQPALAVVKHVVAGPYAGLLIDGASAPARAILPRTVLEPALTQADEAMRVKTLLAAPRTPEVAASLAEALAETPVWVAVRNTAPEGETPRMGIAEARTADGRRLLEVYSHPLEIVAMGRGDRPLPFPPAQLGKALRDHREMAGVIVDPAGPWLALDRDVLAPVLALPEPAPAAAASGTTGPGRPEPGGAKAE</sequence>
<keyword evidence="4" id="KW-1185">Reference proteome</keyword>
<feature type="compositionally biased region" description="Low complexity" evidence="1">
    <location>
        <begin position="11"/>
        <end position="23"/>
    </location>
</feature>
<dbReference type="Proteomes" id="UP001329313">
    <property type="component" value="Chromosome"/>
</dbReference>
<organism evidence="3 4">
    <name type="scientific">Microbacterium limosum</name>
    <dbReference type="NCBI Taxonomy" id="3079935"/>
    <lineage>
        <taxon>Bacteria</taxon>
        <taxon>Bacillati</taxon>
        <taxon>Actinomycetota</taxon>
        <taxon>Actinomycetes</taxon>
        <taxon>Micrococcales</taxon>
        <taxon>Microbacteriaceae</taxon>
        <taxon>Microbacterium</taxon>
    </lineage>
</organism>
<dbReference type="AlphaFoldDB" id="A0AAU0MG56"/>
<evidence type="ECO:0000259" key="2">
    <source>
        <dbReference type="Pfam" id="PF07179"/>
    </source>
</evidence>
<evidence type="ECO:0000313" key="4">
    <source>
        <dbReference type="Proteomes" id="UP001329313"/>
    </source>
</evidence>